<dbReference type="Gene3D" id="3.30.420.150">
    <property type="entry name" value="Exopolyphosphatase. Domain 2"/>
    <property type="match status" value="1"/>
</dbReference>
<name>A0A845B3W8_9SPHN</name>
<reference evidence="3 4" key="1">
    <citation type="submission" date="2019-12" db="EMBL/GenBank/DDBJ databases">
        <title>Genomic-based taxomic classification of the family Erythrobacteraceae.</title>
        <authorList>
            <person name="Xu L."/>
        </authorList>
    </citation>
    <scope>NUCLEOTIDE SEQUENCE [LARGE SCALE GENOMIC DNA]</scope>
    <source>
        <strain evidence="3 4">KCTC 42453</strain>
    </source>
</reference>
<dbReference type="Pfam" id="PF02541">
    <property type="entry name" value="Ppx-GppA"/>
    <property type="match status" value="1"/>
</dbReference>
<dbReference type="AlphaFoldDB" id="A0A845B3W8"/>
<dbReference type="InterPro" id="IPR050273">
    <property type="entry name" value="GppA/Ppx_hydrolase"/>
</dbReference>
<dbReference type="CDD" id="cd24054">
    <property type="entry name" value="ASKHA_NBD_AaPPX-GppA_MtPPX2-like"/>
    <property type="match status" value="1"/>
</dbReference>
<organism evidence="3 4">
    <name type="scientific">Allopontixanthobacter sediminis</name>
    <dbReference type="NCBI Taxonomy" id="1689985"/>
    <lineage>
        <taxon>Bacteria</taxon>
        <taxon>Pseudomonadati</taxon>
        <taxon>Pseudomonadota</taxon>
        <taxon>Alphaproteobacteria</taxon>
        <taxon>Sphingomonadales</taxon>
        <taxon>Erythrobacteraceae</taxon>
        <taxon>Allopontixanthobacter</taxon>
    </lineage>
</organism>
<evidence type="ECO:0000313" key="3">
    <source>
        <dbReference type="EMBL" id="MXP44107.1"/>
    </source>
</evidence>
<sequence length="395" mass="41998">MADHSPPDSQDTAGKTGGGKSGKVADFRYKRPSQPKHKIRPGSNGKAANELCAPSERRQAYAALDLGTNNCRLLIARPSGENFTVIDAFSRVVRLGEGLAKSGKLSDVAMDRALGALQVCADKLRRRNVHLARSVATEACRRASNGMKFIERVREETGIVLDIITAEEEARLAVLGCHILLEGGEGPAVIFDIGGGSTELILIEPGGPVPRIIDWQSVPWGVVSLTDTVGEAKGPGLDDRIARYDEMRRLVAASFAEFAQRIAPLAGPEGSIRLLGTSGTVTTLASLHLELPQYDRRAVDGLIVPSASMRDISTRLSGMAPEELRNLPCIGSDRADLVVAGCAILESILDIWPAKQLGVADRGIREGILRSLMAADVEGEKSRAAVLNSRTGGAA</sequence>
<gene>
    <name evidence="3" type="ORF">GRI65_06535</name>
</gene>
<dbReference type="Gene3D" id="3.30.420.40">
    <property type="match status" value="1"/>
</dbReference>
<evidence type="ECO:0000259" key="2">
    <source>
        <dbReference type="Pfam" id="PF02541"/>
    </source>
</evidence>
<dbReference type="SUPFAM" id="SSF53067">
    <property type="entry name" value="Actin-like ATPase domain"/>
    <property type="match status" value="2"/>
</dbReference>
<comment type="caution">
    <text evidence="3">The sequence shown here is derived from an EMBL/GenBank/DDBJ whole genome shotgun (WGS) entry which is preliminary data.</text>
</comment>
<feature type="domain" description="Ppx/GppA phosphatase N-terminal" evidence="2">
    <location>
        <begin position="75"/>
        <end position="373"/>
    </location>
</feature>
<dbReference type="EMBL" id="WTYL01000002">
    <property type="protein sequence ID" value="MXP44107.1"/>
    <property type="molecule type" value="Genomic_DNA"/>
</dbReference>
<dbReference type="Proteomes" id="UP000431922">
    <property type="component" value="Unassembled WGS sequence"/>
</dbReference>
<dbReference type="InterPro" id="IPR003695">
    <property type="entry name" value="Ppx_GppA_N"/>
</dbReference>
<evidence type="ECO:0000256" key="1">
    <source>
        <dbReference type="SAM" id="MobiDB-lite"/>
    </source>
</evidence>
<dbReference type="PANTHER" id="PTHR30005">
    <property type="entry name" value="EXOPOLYPHOSPHATASE"/>
    <property type="match status" value="1"/>
</dbReference>
<dbReference type="PANTHER" id="PTHR30005:SF0">
    <property type="entry name" value="RETROGRADE REGULATION PROTEIN 2"/>
    <property type="match status" value="1"/>
</dbReference>
<dbReference type="RefSeq" id="WP_160755747.1">
    <property type="nucleotide sequence ID" value="NZ_WTYL01000002.1"/>
</dbReference>
<dbReference type="InterPro" id="IPR043129">
    <property type="entry name" value="ATPase_NBD"/>
</dbReference>
<feature type="region of interest" description="Disordered" evidence="1">
    <location>
        <begin position="1"/>
        <end position="49"/>
    </location>
</feature>
<accession>A0A845B3W8</accession>
<evidence type="ECO:0000313" key="4">
    <source>
        <dbReference type="Proteomes" id="UP000431922"/>
    </source>
</evidence>
<proteinExistence type="predicted"/>
<dbReference type="OrthoDB" id="9793035at2"/>
<protein>
    <submittedName>
        <fullName evidence="3">Ppx/GppA family phosphatase</fullName>
    </submittedName>
</protein>
<dbReference type="GO" id="GO:0016462">
    <property type="term" value="F:pyrophosphatase activity"/>
    <property type="evidence" value="ECO:0007669"/>
    <property type="project" value="TreeGrafter"/>
</dbReference>
<keyword evidence="4" id="KW-1185">Reference proteome</keyword>
<feature type="compositionally biased region" description="Basic residues" evidence="1">
    <location>
        <begin position="30"/>
        <end position="40"/>
    </location>
</feature>